<dbReference type="RefSeq" id="XP_021872371.1">
    <property type="nucleotide sequence ID" value="XM_022012574.1"/>
</dbReference>
<reference evidence="2 3" key="1">
    <citation type="submission" date="2017-03" db="EMBL/GenBank/DDBJ databases">
        <title>Widespread Adenine N6-methylation of Active Genes in Fungi.</title>
        <authorList>
            <consortium name="DOE Joint Genome Institute"/>
            <person name="Mondo S.J."/>
            <person name="Dannebaum R.O."/>
            <person name="Kuo R.C."/>
            <person name="Louie K.B."/>
            <person name="Bewick A.J."/>
            <person name="Labutti K."/>
            <person name="Haridas S."/>
            <person name="Kuo A."/>
            <person name="Salamov A."/>
            <person name="Ahrendt S.R."/>
            <person name="Lau R."/>
            <person name="Bowen B.P."/>
            <person name="Lipzen A."/>
            <person name="Sullivan W."/>
            <person name="Andreopoulos W.B."/>
            <person name="Clum A."/>
            <person name="Lindquist E."/>
            <person name="Daum C."/>
            <person name="Northen T.R."/>
            <person name="Ramamoorthy G."/>
            <person name="Schmitz R.J."/>
            <person name="Gryganskyi A."/>
            <person name="Culley D."/>
            <person name="Magnuson J."/>
            <person name="James T.Y."/>
            <person name="O'Malley M.A."/>
            <person name="Stajich J.E."/>
            <person name="Spatafora J.W."/>
            <person name="Visel A."/>
            <person name="Grigoriev I.V."/>
        </authorList>
    </citation>
    <scope>NUCLEOTIDE SEQUENCE [LARGE SCALE GENOMIC DNA]</scope>
    <source>
        <strain evidence="2 3">NRRL Y-17943</strain>
    </source>
</reference>
<feature type="compositionally biased region" description="Basic and acidic residues" evidence="1">
    <location>
        <begin position="226"/>
        <end position="236"/>
    </location>
</feature>
<dbReference type="EMBL" id="NBSH01000004">
    <property type="protein sequence ID" value="ORX38449.1"/>
    <property type="molecule type" value="Genomic_DNA"/>
</dbReference>
<dbReference type="Gene3D" id="2.20.70.10">
    <property type="match status" value="1"/>
</dbReference>
<evidence type="ECO:0000313" key="3">
    <source>
        <dbReference type="Proteomes" id="UP000193218"/>
    </source>
</evidence>
<gene>
    <name evidence="2" type="ORF">BD324DRAFT_358124</name>
</gene>
<dbReference type="STRING" id="4999.A0A1Y1UKC6"/>
<name>A0A1Y1UKC6_9TREE</name>
<proteinExistence type="predicted"/>
<feature type="compositionally biased region" description="Low complexity" evidence="1">
    <location>
        <begin position="119"/>
        <end position="128"/>
    </location>
</feature>
<evidence type="ECO:0000256" key="1">
    <source>
        <dbReference type="SAM" id="MobiDB-lite"/>
    </source>
</evidence>
<sequence>MPQLLPPCRMSPCPRMRMGTMSSMVVQDLHFLWINPYDRWETMMTMKKVRTKEAMRMRRLAVRQEKLEMRPRNKKILRVASPLNHRKSQKAKAVWSAERNAWYFWNTVTSEVTWTNPLQPESSTSSAPAQPPLPPGPPPESTTQPSASFGMPADIDPDLAYLLPPSQRGGSGAQSSAQTALFNSRTGRFTPADYSYSVDHLDEYNRSKRMNSHYFDVDAWEKQRAAENAKRKRDAEAGVEPAKVTRKDMCRPATLQEESSGEKDETRGLAEGVDSITRSSLPSMTAHLHVEKTAF</sequence>
<feature type="region of interest" description="Disordered" evidence="1">
    <location>
        <begin position="115"/>
        <end position="184"/>
    </location>
</feature>
<feature type="region of interest" description="Disordered" evidence="1">
    <location>
        <begin position="226"/>
        <end position="280"/>
    </location>
</feature>
<feature type="compositionally biased region" description="Pro residues" evidence="1">
    <location>
        <begin position="129"/>
        <end position="140"/>
    </location>
</feature>
<keyword evidence="3" id="KW-1185">Reference proteome</keyword>
<evidence type="ECO:0000313" key="2">
    <source>
        <dbReference type="EMBL" id="ORX38449.1"/>
    </source>
</evidence>
<protein>
    <recommendedName>
        <fullName evidence="4">WW domain-containing protein</fullName>
    </recommendedName>
</protein>
<dbReference type="OrthoDB" id="2444812at2759"/>
<organism evidence="2 3">
    <name type="scientific">Kockovaella imperatae</name>
    <dbReference type="NCBI Taxonomy" id="4999"/>
    <lineage>
        <taxon>Eukaryota</taxon>
        <taxon>Fungi</taxon>
        <taxon>Dikarya</taxon>
        <taxon>Basidiomycota</taxon>
        <taxon>Agaricomycotina</taxon>
        <taxon>Tremellomycetes</taxon>
        <taxon>Tremellales</taxon>
        <taxon>Cuniculitremaceae</taxon>
        <taxon>Kockovaella</taxon>
    </lineage>
</organism>
<comment type="caution">
    <text evidence="2">The sequence shown here is derived from an EMBL/GenBank/DDBJ whole genome shotgun (WGS) entry which is preliminary data.</text>
</comment>
<dbReference type="Proteomes" id="UP000193218">
    <property type="component" value="Unassembled WGS sequence"/>
</dbReference>
<dbReference type="AlphaFoldDB" id="A0A1Y1UKC6"/>
<dbReference type="GeneID" id="33554382"/>
<accession>A0A1Y1UKC6</accession>
<dbReference type="InParanoid" id="A0A1Y1UKC6"/>
<evidence type="ECO:0008006" key="4">
    <source>
        <dbReference type="Google" id="ProtNLM"/>
    </source>
</evidence>